<reference evidence="7" key="1">
    <citation type="journal article" date="2021" name="Proc. Natl. Acad. Sci. U.S.A.">
        <title>Three genomes in the algal genus Volvox reveal the fate of a haploid sex-determining region after a transition to homothallism.</title>
        <authorList>
            <person name="Yamamoto K."/>
            <person name="Hamaji T."/>
            <person name="Kawai-Toyooka H."/>
            <person name="Matsuzaki R."/>
            <person name="Takahashi F."/>
            <person name="Nishimura Y."/>
            <person name="Kawachi M."/>
            <person name="Noguchi H."/>
            <person name="Minakuchi Y."/>
            <person name="Umen J.G."/>
            <person name="Toyoda A."/>
            <person name="Nozaki H."/>
        </authorList>
    </citation>
    <scope>NUCLEOTIDE SEQUENCE</scope>
    <source>
        <strain evidence="7">NIES-3785</strain>
        <strain evidence="6">NIES-3786</strain>
    </source>
</reference>
<organism evidence="7 8">
    <name type="scientific">Volvox reticuliferus</name>
    <dbReference type="NCBI Taxonomy" id="1737510"/>
    <lineage>
        <taxon>Eukaryota</taxon>
        <taxon>Viridiplantae</taxon>
        <taxon>Chlorophyta</taxon>
        <taxon>core chlorophytes</taxon>
        <taxon>Chlorophyceae</taxon>
        <taxon>CS clade</taxon>
        <taxon>Chlamydomonadales</taxon>
        <taxon>Volvocaceae</taxon>
        <taxon>Volvox</taxon>
    </lineage>
</organism>
<dbReference type="InterPro" id="IPR003593">
    <property type="entry name" value="AAA+_ATPase"/>
</dbReference>
<dbReference type="Gene3D" id="3.40.50.300">
    <property type="entry name" value="P-loop containing nucleotide triphosphate hydrolases"/>
    <property type="match status" value="1"/>
</dbReference>
<dbReference type="OrthoDB" id="5925at2759"/>
<comment type="similarity">
    <text evidence="1">Belongs to the AAA ATPase family.</text>
</comment>
<keyword evidence="2" id="KW-0547">Nucleotide-binding</keyword>
<evidence type="ECO:0000313" key="8">
    <source>
        <dbReference type="Proteomes" id="UP000722791"/>
    </source>
</evidence>
<evidence type="ECO:0000313" key="7">
    <source>
        <dbReference type="EMBL" id="GIL93996.1"/>
    </source>
</evidence>
<dbReference type="SMART" id="SM00382">
    <property type="entry name" value="AAA"/>
    <property type="match status" value="1"/>
</dbReference>
<dbReference type="InterPro" id="IPR003960">
    <property type="entry name" value="ATPase_AAA_CS"/>
</dbReference>
<comment type="caution">
    <text evidence="7">The sequence shown here is derived from an EMBL/GenBank/DDBJ whole genome shotgun (WGS) entry which is preliminary data.</text>
</comment>
<dbReference type="EMBL" id="BNCP01000014">
    <property type="protein sequence ID" value="GIL78765.1"/>
    <property type="molecule type" value="Genomic_DNA"/>
</dbReference>
<evidence type="ECO:0000256" key="2">
    <source>
        <dbReference type="ARBA" id="ARBA00022741"/>
    </source>
</evidence>
<feature type="compositionally biased region" description="Gly residues" evidence="4">
    <location>
        <begin position="448"/>
        <end position="473"/>
    </location>
</feature>
<dbReference type="Proteomes" id="UP000722791">
    <property type="component" value="Unassembled WGS sequence"/>
</dbReference>
<dbReference type="PANTHER" id="PTHR23073">
    <property type="entry name" value="26S PROTEASOME REGULATORY SUBUNIT"/>
    <property type="match status" value="1"/>
</dbReference>
<dbReference type="Pfam" id="PF00004">
    <property type="entry name" value="AAA"/>
    <property type="match status" value="1"/>
</dbReference>
<dbReference type="EMBL" id="BNCQ01000001">
    <property type="protein sequence ID" value="GIL93996.1"/>
    <property type="molecule type" value="Genomic_DNA"/>
</dbReference>
<evidence type="ECO:0000259" key="5">
    <source>
        <dbReference type="SMART" id="SM00382"/>
    </source>
</evidence>
<sequence length="824" mass="85456">MSGHNLWRVARPGSAWVLAPGLVGGTQLLDRAGAAAAAAATGAAALVPTQITREGTTSRVIASHACGLPPPGTTTTAPAAGASFPSASAAAGHTAGAHAAGTSSRGSSMSCSVRSRGCAGVPVINDAGAGSGSRFGSVFGNMFRSRFTSVLGAAGARGDGGGRTVGGRWRWTRWSGGGPASRSGTTGRSAAFSFGALAAAAAAATATAGTVLADQPNQPLQDAVAAAQDALKTAWGEVEEEFGRVNARLPAHAPSLKGQPPTVNEVHGAVEVVVPIRDGADTNAVLRELRQGLGSRGATSYSESVYGASRTVRMEIRQAGGGTLRVMMFVPPPGGSEQAQVVVSKRGCFSDEELGALKRVVVAANVTFGLDQPARSSRAQRHGLHGGVDGEAHARAMDAVFEEFARSALHGFMAGPMQQIFDELHRSMGMPMPGSEENGEEGQEDGQEGGFGRFGGFGGSAGGFGGGGFGGSPFPGLPAPPPSVQHRPRGQDGGTNAHGHDWGSPAAARAVEQLLAMGAQVFPPGNKDKMDWGVLAGYEEQKRTIEDCLLLPLLRPDVYAKLARATRKTFANNRPRAVLFEGPPGTGKTTSARVISSQAAVPLIYLPLEAVLSKWYGQSEQQLGAVFKAAEAMGGAIIFLDELDALGGNREAGGLHEVSRRLLSVLLREMEGFDAETKRTVVIGATNRKTDLDPALLSRFDLVLTFGLPDTACRQLILRQYAKQLKDSELAQLAERTAGMSGRDLRDVCEHTERRWASKIIRGEVQEEDLPPLAEYLASADERATAVQRVQQQASATGALNRLLGVGGGGGRGFPSWLTGGSQE</sequence>
<dbReference type="GO" id="GO:0005524">
    <property type="term" value="F:ATP binding"/>
    <property type="evidence" value="ECO:0007669"/>
    <property type="project" value="UniProtKB-KW"/>
</dbReference>
<dbReference type="PROSITE" id="PS00674">
    <property type="entry name" value="AAA"/>
    <property type="match status" value="1"/>
</dbReference>
<dbReference type="InterPro" id="IPR050221">
    <property type="entry name" value="26S_Proteasome_ATPase"/>
</dbReference>
<evidence type="ECO:0000313" key="9">
    <source>
        <dbReference type="Proteomes" id="UP000747110"/>
    </source>
</evidence>
<proteinExistence type="inferred from homology"/>
<protein>
    <recommendedName>
        <fullName evidence="5">AAA+ ATPase domain-containing protein</fullName>
    </recommendedName>
</protein>
<evidence type="ECO:0000256" key="1">
    <source>
        <dbReference type="ARBA" id="ARBA00006914"/>
    </source>
</evidence>
<gene>
    <name evidence="6" type="ORF">Vretifemale_8172</name>
    <name evidence="7" type="ORF">Vretimale_274</name>
</gene>
<dbReference type="SUPFAM" id="SSF52540">
    <property type="entry name" value="P-loop containing nucleoside triphosphate hydrolases"/>
    <property type="match status" value="1"/>
</dbReference>
<feature type="region of interest" description="Disordered" evidence="4">
    <location>
        <begin position="428"/>
        <end position="500"/>
    </location>
</feature>
<dbReference type="InterPro" id="IPR027417">
    <property type="entry name" value="P-loop_NTPase"/>
</dbReference>
<dbReference type="Proteomes" id="UP000747110">
    <property type="component" value="Unassembled WGS sequence"/>
</dbReference>
<dbReference type="CDD" id="cd19481">
    <property type="entry name" value="RecA-like_protease"/>
    <property type="match status" value="1"/>
</dbReference>
<accession>A0A8J4D1Q9</accession>
<name>A0A8J4D1Q9_9CHLO</name>
<feature type="domain" description="AAA+ ATPase" evidence="5">
    <location>
        <begin position="574"/>
        <end position="710"/>
    </location>
</feature>
<dbReference type="AlphaFoldDB" id="A0A8J4D1Q9"/>
<evidence type="ECO:0000256" key="3">
    <source>
        <dbReference type="ARBA" id="ARBA00022840"/>
    </source>
</evidence>
<evidence type="ECO:0000256" key="4">
    <source>
        <dbReference type="SAM" id="MobiDB-lite"/>
    </source>
</evidence>
<dbReference type="GO" id="GO:0016887">
    <property type="term" value="F:ATP hydrolysis activity"/>
    <property type="evidence" value="ECO:0007669"/>
    <property type="project" value="InterPro"/>
</dbReference>
<feature type="compositionally biased region" description="Acidic residues" evidence="4">
    <location>
        <begin position="437"/>
        <end position="447"/>
    </location>
</feature>
<dbReference type="InterPro" id="IPR003959">
    <property type="entry name" value="ATPase_AAA_core"/>
</dbReference>
<keyword evidence="9" id="KW-1185">Reference proteome</keyword>
<evidence type="ECO:0000313" key="6">
    <source>
        <dbReference type="EMBL" id="GIL78765.1"/>
    </source>
</evidence>
<keyword evidence="3" id="KW-0067">ATP-binding</keyword>